<gene>
    <name evidence="1" type="ORF">CK203_058514</name>
</gene>
<comment type="caution">
    <text evidence="1">The sequence shown here is derived from an EMBL/GenBank/DDBJ whole genome shotgun (WGS) entry which is preliminary data.</text>
</comment>
<evidence type="ECO:0000313" key="1">
    <source>
        <dbReference type="EMBL" id="RVW62287.1"/>
    </source>
</evidence>
<dbReference type="Proteomes" id="UP000288805">
    <property type="component" value="Unassembled WGS sequence"/>
</dbReference>
<dbReference type="EMBL" id="QGNW01000779">
    <property type="protein sequence ID" value="RVW62287.1"/>
    <property type="molecule type" value="Genomic_DNA"/>
</dbReference>
<reference evidence="1 2" key="1">
    <citation type="journal article" date="2018" name="PLoS Genet.">
        <title>Population sequencing reveals clonal diversity and ancestral inbreeding in the grapevine cultivar Chardonnay.</title>
        <authorList>
            <person name="Roach M.J."/>
            <person name="Johnson D.L."/>
            <person name="Bohlmann J."/>
            <person name="van Vuuren H.J."/>
            <person name="Jones S.J."/>
            <person name="Pretorius I.S."/>
            <person name="Schmidt S.A."/>
            <person name="Borneman A.R."/>
        </authorList>
    </citation>
    <scope>NUCLEOTIDE SEQUENCE [LARGE SCALE GENOMIC DNA]</scope>
    <source>
        <strain evidence="2">cv. Chardonnay</strain>
        <tissue evidence="1">Leaf</tissue>
    </source>
</reference>
<dbReference type="AlphaFoldDB" id="A0A438FQQ3"/>
<accession>A0A438FQQ3</accession>
<evidence type="ECO:0000313" key="2">
    <source>
        <dbReference type="Proteomes" id="UP000288805"/>
    </source>
</evidence>
<name>A0A438FQQ3_VITVI</name>
<sequence>MEEVEVQNPIWAVMPGRNRVHVVSIISIELHKPAMAEDLRVASLALEQELCTSEK</sequence>
<proteinExistence type="predicted"/>
<protein>
    <submittedName>
        <fullName evidence="1">Uncharacterized protein</fullName>
    </submittedName>
</protein>
<organism evidence="1 2">
    <name type="scientific">Vitis vinifera</name>
    <name type="common">Grape</name>
    <dbReference type="NCBI Taxonomy" id="29760"/>
    <lineage>
        <taxon>Eukaryota</taxon>
        <taxon>Viridiplantae</taxon>
        <taxon>Streptophyta</taxon>
        <taxon>Embryophyta</taxon>
        <taxon>Tracheophyta</taxon>
        <taxon>Spermatophyta</taxon>
        <taxon>Magnoliopsida</taxon>
        <taxon>eudicotyledons</taxon>
        <taxon>Gunneridae</taxon>
        <taxon>Pentapetalae</taxon>
        <taxon>rosids</taxon>
        <taxon>Vitales</taxon>
        <taxon>Vitaceae</taxon>
        <taxon>Viteae</taxon>
        <taxon>Vitis</taxon>
    </lineage>
</organism>